<dbReference type="FunFam" id="1.10.20.10:FF:000037">
    <property type="entry name" value="Transcription initiation factor TFIID subunit 12"/>
    <property type="match status" value="1"/>
</dbReference>
<keyword evidence="3" id="KW-0805">Transcription regulation</keyword>
<feature type="domain" description="Transcription initiation factor TFIID subunit 12" evidence="7">
    <location>
        <begin position="598"/>
        <end position="671"/>
    </location>
</feature>
<dbReference type="EMBL" id="PQXK01000193">
    <property type="protein sequence ID" value="TGO34526.1"/>
    <property type="molecule type" value="Genomic_DNA"/>
</dbReference>
<organism evidence="8 9">
    <name type="scientific">Botrytis hyacinthi</name>
    <dbReference type="NCBI Taxonomy" id="278943"/>
    <lineage>
        <taxon>Eukaryota</taxon>
        <taxon>Fungi</taxon>
        <taxon>Dikarya</taxon>
        <taxon>Ascomycota</taxon>
        <taxon>Pezizomycotina</taxon>
        <taxon>Leotiomycetes</taxon>
        <taxon>Helotiales</taxon>
        <taxon>Sclerotiniaceae</taxon>
        <taxon>Botrytis</taxon>
    </lineage>
</organism>
<sequence>MNTFLPGHEKPASSQRPQTLFKPEMMRQLPANVFTEEEKVKWEQGLKGLWAHVENNPVESSAHQDAKRKLVEFSKSVSSRIVQFRTQQQQRQIQAQQNQQNQQSQQSQLNQAQTQQGQQNQLNQQQTQQQNQRSPQAQQAPQPTTAPSSEPPQQEPAPQQQEQATQSQDNQATGSNAGTSSQQQARPQIAAQMPEKILQHVRTFPWHAPQHLTPQSPEWTKWMADMKNKYAKGLMQMEKTNLQAKSMEDYIRKKREEGTATEQDEADHQTRLAEVKKQHHMAKKFVDDIREGQKRLATGNAHQGQTQHPQQSQASAPGPSNTNVNGNGNGNGNPDVAASQGNQGAQGTTQMNQTQGAPRPPMNMPQPPNPALQNTQTVNAAIEQARNQQMGGGNRPPGPQGQPSQGPQVPTPNAPPHPTMPQSQPGQAQGIKTEPTMPGPINTAITQMQNNQQRPGQTNSPQSAIPQSAIPQSANSINAPHPPGPPRALTHQAALQTAAQSYSSAGGQTTTPNTVMGHSHTHPNTMPREQQNPSSTKLPIPKHLPERAIAPPQPVQMGQSRPSFTGGPSGAGNGVMGQPVIAKTPGYVLDGEGDRVLSKKKLDELVRQVTGGGENIAGGGLTAEVEESILTVADNFVDQVLQAACKNAKERGSKILEIRDIQLTLERGYNIRIPGYASDEIRTVRKIAPSSGWINKMSAVQAAKVTGGKGSD</sequence>
<dbReference type="PANTHER" id="PTHR12264:SF21">
    <property type="entry name" value="TRANSCRIPTION INITIATION FACTOR TFIID SUBUNIT 12"/>
    <property type="match status" value="1"/>
</dbReference>
<dbReference type="PANTHER" id="PTHR12264">
    <property type="entry name" value="TRANSCRIPTION INITIATION FACTOR TFIID SUBUNIT 12"/>
    <property type="match status" value="1"/>
</dbReference>
<name>A0A4Z1GC31_9HELO</name>
<comment type="similarity">
    <text evidence="2">Belongs to the TAF12 family.</text>
</comment>
<keyword evidence="4" id="KW-0804">Transcription</keyword>
<evidence type="ECO:0000256" key="1">
    <source>
        <dbReference type="ARBA" id="ARBA00004123"/>
    </source>
</evidence>
<keyword evidence="9" id="KW-1185">Reference proteome</keyword>
<feature type="region of interest" description="Disordered" evidence="6">
    <location>
        <begin position="298"/>
        <end position="373"/>
    </location>
</feature>
<evidence type="ECO:0000256" key="4">
    <source>
        <dbReference type="ARBA" id="ARBA00023163"/>
    </source>
</evidence>
<feature type="region of interest" description="Disordered" evidence="6">
    <location>
        <begin position="1"/>
        <end position="24"/>
    </location>
</feature>
<feature type="compositionally biased region" description="Low complexity" evidence="6">
    <location>
        <begin position="93"/>
        <end position="148"/>
    </location>
</feature>
<reference evidence="8 9" key="1">
    <citation type="submission" date="2017-12" db="EMBL/GenBank/DDBJ databases">
        <title>Comparative genomics of Botrytis spp.</title>
        <authorList>
            <person name="Valero-Jimenez C.A."/>
            <person name="Tapia P."/>
            <person name="Veloso J."/>
            <person name="Silva-Moreno E."/>
            <person name="Staats M."/>
            <person name="Valdes J.H."/>
            <person name="Van Kan J.A.L."/>
        </authorList>
    </citation>
    <scope>NUCLEOTIDE SEQUENCE [LARGE SCALE GENOMIC DNA]</scope>
    <source>
        <strain evidence="8 9">Bh0001</strain>
    </source>
</reference>
<feature type="region of interest" description="Disordered" evidence="6">
    <location>
        <begin position="472"/>
        <end position="573"/>
    </location>
</feature>
<gene>
    <name evidence="8" type="ORF">BHYA_0193g00100</name>
</gene>
<evidence type="ECO:0000256" key="2">
    <source>
        <dbReference type="ARBA" id="ARBA00007530"/>
    </source>
</evidence>
<dbReference type="Proteomes" id="UP000297814">
    <property type="component" value="Unassembled WGS sequence"/>
</dbReference>
<feature type="compositionally biased region" description="Low complexity" evidence="6">
    <location>
        <begin position="301"/>
        <end position="326"/>
    </location>
</feature>
<proteinExistence type="inferred from homology"/>
<feature type="compositionally biased region" description="Pro residues" evidence="6">
    <location>
        <begin position="409"/>
        <end position="419"/>
    </location>
</feature>
<evidence type="ECO:0000256" key="5">
    <source>
        <dbReference type="ARBA" id="ARBA00023242"/>
    </source>
</evidence>
<dbReference type="GO" id="GO:0003677">
    <property type="term" value="F:DNA binding"/>
    <property type="evidence" value="ECO:0007669"/>
    <property type="project" value="TreeGrafter"/>
</dbReference>
<feature type="compositionally biased region" description="Polar residues" evidence="6">
    <location>
        <begin position="501"/>
        <end position="537"/>
    </location>
</feature>
<dbReference type="AlphaFoldDB" id="A0A4Z1GC31"/>
<dbReference type="InterPro" id="IPR037794">
    <property type="entry name" value="TAF12"/>
</dbReference>
<feature type="compositionally biased region" description="Low complexity" evidence="6">
    <location>
        <begin position="488"/>
        <end position="500"/>
    </location>
</feature>
<feature type="compositionally biased region" description="Low complexity" evidence="6">
    <location>
        <begin position="156"/>
        <end position="168"/>
    </location>
</feature>
<dbReference type="GO" id="GO:0000124">
    <property type="term" value="C:SAGA complex"/>
    <property type="evidence" value="ECO:0007669"/>
    <property type="project" value="InterPro"/>
</dbReference>
<feature type="region of interest" description="Disordered" evidence="6">
    <location>
        <begin position="388"/>
        <end position="443"/>
    </location>
</feature>
<dbReference type="InterPro" id="IPR009072">
    <property type="entry name" value="Histone-fold"/>
</dbReference>
<feature type="compositionally biased region" description="Polar residues" evidence="6">
    <location>
        <begin position="339"/>
        <end position="356"/>
    </location>
</feature>
<comment type="caution">
    <text evidence="8">The sequence shown here is derived from an EMBL/GenBank/DDBJ whole genome shotgun (WGS) entry which is preliminary data.</text>
</comment>
<feature type="compositionally biased region" description="Polar residues" evidence="6">
    <location>
        <begin position="169"/>
        <end position="186"/>
    </location>
</feature>
<evidence type="ECO:0000256" key="6">
    <source>
        <dbReference type="SAM" id="MobiDB-lite"/>
    </source>
</evidence>
<evidence type="ECO:0000256" key="3">
    <source>
        <dbReference type="ARBA" id="ARBA00023015"/>
    </source>
</evidence>
<dbReference type="GO" id="GO:0046982">
    <property type="term" value="F:protein heterodimerization activity"/>
    <property type="evidence" value="ECO:0007669"/>
    <property type="project" value="InterPro"/>
</dbReference>
<feature type="region of interest" description="Disordered" evidence="6">
    <location>
        <begin position="256"/>
        <end position="282"/>
    </location>
</feature>
<evidence type="ECO:0000313" key="9">
    <source>
        <dbReference type="Proteomes" id="UP000297814"/>
    </source>
</evidence>
<feature type="compositionally biased region" description="Pro residues" evidence="6">
    <location>
        <begin position="358"/>
        <end position="370"/>
    </location>
</feature>
<evidence type="ECO:0000313" key="8">
    <source>
        <dbReference type="EMBL" id="TGO34526.1"/>
    </source>
</evidence>
<evidence type="ECO:0000259" key="7">
    <source>
        <dbReference type="Pfam" id="PF03847"/>
    </source>
</evidence>
<dbReference type="Pfam" id="PF03847">
    <property type="entry name" value="TFIID_20kDa"/>
    <property type="match status" value="1"/>
</dbReference>
<keyword evidence="5" id="KW-0539">Nucleus</keyword>
<accession>A0A4Z1GC31</accession>
<dbReference type="SUPFAM" id="SSF47113">
    <property type="entry name" value="Histone-fold"/>
    <property type="match status" value="1"/>
</dbReference>
<dbReference type="GO" id="GO:0051123">
    <property type="term" value="P:RNA polymerase II preinitiation complex assembly"/>
    <property type="evidence" value="ECO:0007669"/>
    <property type="project" value="TreeGrafter"/>
</dbReference>
<dbReference type="GO" id="GO:0017025">
    <property type="term" value="F:TBP-class protein binding"/>
    <property type="evidence" value="ECO:0007669"/>
    <property type="project" value="TreeGrafter"/>
</dbReference>
<dbReference type="GO" id="GO:0005669">
    <property type="term" value="C:transcription factor TFIID complex"/>
    <property type="evidence" value="ECO:0007669"/>
    <property type="project" value="InterPro"/>
</dbReference>
<dbReference type="InterPro" id="IPR003228">
    <property type="entry name" value="TFIID_TAF12_dom"/>
</dbReference>
<dbReference type="CDD" id="cd07981">
    <property type="entry name" value="HFD_TAF12"/>
    <property type="match status" value="1"/>
</dbReference>
<protein>
    <recommendedName>
        <fullName evidence="7">Transcription initiation factor TFIID subunit 12 domain-containing protein</fullName>
    </recommendedName>
</protein>
<feature type="region of interest" description="Disordered" evidence="6">
    <location>
        <begin position="93"/>
        <end position="188"/>
    </location>
</feature>
<dbReference type="Gene3D" id="1.10.20.10">
    <property type="entry name" value="Histone, subunit A"/>
    <property type="match status" value="1"/>
</dbReference>
<comment type="subcellular location">
    <subcellularLocation>
        <location evidence="1">Nucleus</location>
    </subcellularLocation>
</comment>
<feature type="compositionally biased region" description="Basic and acidic residues" evidence="6">
    <location>
        <begin position="266"/>
        <end position="276"/>
    </location>
</feature>